<comment type="caution">
    <text evidence="1">The sequence shown here is derived from an EMBL/GenBank/DDBJ whole genome shotgun (WGS) entry which is preliminary data.</text>
</comment>
<accession>A0A0L0UHV9</accession>
<dbReference type="Gene3D" id="3.60.10.10">
    <property type="entry name" value="Endonuclease/exonuclease/phosphatase"/>
    <property type="match status" value="1"/>
</dbReference>
<protein>
    <recommendedName>
        <fullName evidence="3">Endonuclease/exonuclease/phosphatase domain-containing protein</fullName>
    </recommendedName>
</protein>
<evidence type="ECO:0000313" key="1">
    <source>
        <dbReference type="EMBL" id="KNE86510.1"/>
    </source>
</evidence>
<evidence type="ECO:0000313" key="2">
    <source>
        <dbReference type="Proteomes" id="UP000054564"/>
    </source>
</evidence>
<reference evidence="2" key="1">
    <citation type="submission" date="2014-03" db="EMBL/GenBank/DDBJ databases">
        <title>The Genome Sequence of Puccinia striiformis f. sp. tritici PST-78.</title>
        <authorList>
            <consortium name="The Broad Institute Genome Sequencing Platform"/>
            <person name="Cuomo C."/>
            <person name="Hulbert S."/>
            <person name="Chen X."/>
            <person name="Walker B."/>
            <person name="Young S.K."/>
            <person name="Zeng Q."/>
            <person name="Gargeya S."/>
            <person name="Fitzgerald M."/>
            <person name="Haas B."/>
            <person name="Abouelleil A."/>
            <person name="Alvarado L."/>
            <person name="Arachchi H.M."/>
            <person name="Berlin A.M."/>
            <person name="Chapman S.B."/>
            <person name="Goldberg J."/>
            <person name="Griggs A."/>
            <person name="Gujja S."/>
            <person name="Hansen M."/>
            <person name="Howarth C."/>
            <person name="Imamovic A."/>
            <person name="Larimer J."/>
            <person name="McCowan C."/>
            <person name="Montmayeur A."/>
            <person name="Murphy C."/>
            <person name="Neiman D."/>
            <person name="Pearson M."/>
            <person name="Priest M."/>
            <person name="Roberts A."/>
            <person name="Saif S."/>
            <person name="Shea T."/>
            <person name="Sisk P."/>
            <person name="Sykes S."/>
            <person name="Wortman J."/>
            <person name="Nusbaum C."/>
            <person name="Birren B."/>
        </authorList>
    </citation>
    <scope>NUCLEOTIDE SEQUENCE [LARGE SCALE GENOMIC DNA]</scope>
    <source>
        <strain evidence="2">race PST-78</strain>
    </source>
</reference>
<dbReference type="EMBL" id="AJIL01009337">
    <property type="protein sequence ID" value="KNE86510.1"/>
    <property type="molecule type" value="Genomic_DNA"/>
</dbReference>
<evidence type="ECO:0008006" key="3">
    <source>
        <dbReference type="Google" id="ProtNLM"/>
    </source>
</evidence>
<dbReference type="InterPro" id="IPR036691">
    <property type="entry name" value="Endo/exonu/phosph_ase_sf"/>
</dbReference>
<organism evidence="1 2">
    <name type="scientific">Puccinia striiformis f. sp. tritici PST-78</name>
    <dbReference type="NCBI Taxonomy" id="1165861"/>
    <lineage>
        <taxon>Eukaryota</taxon>
        <taxon>Fungi</taxon>
        <taxon>Dikarya</taxon>
        <taxon>Basidiomycota</taxon>
        <taxon>Pucciniomycotina</taxon>
        <taxon>Pucciniomycetes</taxon>
        <taxon>Pucciniales</taxon>
        <taxon>Pucciniaceae</taxon>
        <taxon>Puccinia</taxon>
    </lineage>
</organism>
<dbReference type="Proteomes" id="UP000054564">
    <property type="component" value="Unassembled WGS sequence"/>
</dbReference>
<dbReference type="SUPFAM" id="SSF56219">
    <property type="entry name" value="DNase I-like"/>
    <property type="match status" value="1"/>
</dbReference>
<gene>
    <name evidence="1" type="ORF">PSTG_20128</name>
</gene>
<dbReference type="AlphaFoldDB" id="A0A0L0UHV9"/>
<dbReference type="STRING" id="1165861.A0A0L0UHV9"/>
<keyword evidence="2" id="KW-1185">Reference proteome</keyword>
<sequence>MSNLNIYYQNVRGLRTKLVNLRSSLPLILSYDILILTETWLVSNISDSELGLFGFHIFRLDRNIENSPHSRGGGVLIAIKPKFNPLPVALSVNNIEQLFVTITLNSTSILIGSTYLPPLSPLSIVELHLSSVEHL</sequence>
<proteinExistence type="predicted"/>
<feature type="non-terminal residue" evidence="1">
    <location>
        <position position="135"/>
    </location>
</feature>
<name>A0A0L0UHV9_9BASI</name>